<keyword evidence="6" id="KW-0862">Zinc</keyword>
<name>A0A812NHD3_9DINO</name>
<feature type="transmembrane region" description="Helical" evidence="11">
    <location>
        <begin position="7"/>
        <end position="27"/>
    </location>
</feature>
<sequence>MRGLYSKLGAGLSIGLLILGWFVFVVLTPTEEATTHKREGQCDRLKGLNRSQASCHLFGGCHGYCSDNPCQCTSQCNNFGNCCGDFVEFCMNESHVDYELAKLEEKLQEMEHGKGIVGREWILSLVMFFFVLTMMALLYFAHSQNKHMQNAVYELTCTTVSIFATNTVTVAVHGVLIEQLWMGKYPGLNQKAGPIVQAKIYGILSILCFLGSNWIIYRFREKEHEYTALGQLSSHMTGFTLIQAIGRLQWSVREDGWKCCLVLPWTAILLRGMLFVGERLRAQCVGDEEVYWEYQAGDDEWHKFPDATSRQLESRFISMDSSDSESEVVFPADPRQKVEVSLPNANAICESPHGEMFPEGDGSDLSCAAWKVRRECPWLDFAREIFIEGAALVMGFLVMQTILLFHTGYLHSVEGLLQKPKDWDWVLTGKVLGWSLVFGSFVPVVAASSAWIPARFLPDAELLRESCSSALAWCLVRGAALFVRPHCSIMDTYIVVAFPLTWLAFVVTGFVYCSIPSGDTKSTMVPHSIANAFGIVVGLAWDKAFESLAVHMTSGWYGHYVVSKVCLAGAVILTILPGWYWQSLLVTWSSGEWVQMCTWRDLTEDQLQLAAKLKAEANFRQLLNVLADHVLFFSRLRPRRAPASKLRAEVFAWFSELSVEERLSVLTCHDAGWVRTVLKMCRLRGWQPRWEGHFKVAPKPAPPAGRVSKASASGTVRRNEVGQLGTAWFFTKSQHKFLEIRTSITDAPTGCRMALGSQQLRVLVPTVIFLRSLAASRSAASATLLAGLRVAFQGCCCASMAFDWGVIMPSPATVTDCEAFFSLLDDVSLGRFLREKEENPKTGATGWPEAPWLRQWATHAPLSAYLGSRLEVLLLQGYASRMQAEPSLPLAEVWASMPPAHRQQTMTRLGRSLLRRLFSETHQAMTSGGEEDVAPRSLATLLSDVGPEDLSGPFREDQGLTAAAARSPLELVAAVSTSSLRFAAEAAELTSSEVLLASPRLWLHQQFAEELAIVCSEYSAAALLVNPPQEEPRRLSKKQKQKLRRRKAEEASQAAAEAKTEAPKTPPRPASEDPLRFVGGTCPGISEDVASIRSDRSCGPATTRSDSVNSLRDFGMGLVTTSVAVMAWAPLLRAAPSLGSAQAWAANALWTTFHVPSSKWMRISYGRVYSAAKKISGALQSKLAPGSLVGICGVNSLNWFLADLAAVFAGVGSVPLSEDWDLAKLRPVVERCELSAVFCDGSQLPKCLALPSLRWIIVLDGHEHVGESVEGMCHIVSMDSLAVAQPEMPIKVRGPSDVHTILHTSGTTGLPKGVVYSDDLWHKNMLMYPGFNVGYSYMPLAYITDRHTVYTALWNGGRVGIRTPGSTDEIFRDLQALRPTVLKGVPAFWERVQRAARLVQDRSLRLLGGRCRVLICGAGALDACVADWFRSCALDTGPVEFLEMYGGTECGNIAVNRRINKDIEYKVLPYEDMEPGSGELVVKTGSHMFSCYYKDPDRTAAAFTEDGFYKIGDLVRVEGDQIEVIGRAKSSIKLATGKWVFPESLEIVYRTELDAENVRHVFVHGDLHHDSLVAVVDAESKNLDPQQLLQKLRSRSPAPLCAVLLAEEPFSQEAGMLNGTGKLDRTRLLSIYGAAIEEELQRSAATAARASLGELDAAQSFKTQGGTSLQAARIARLYLELGVPMSRAVQLLLSDEPVDHVRSQLEEVDAMADSKLGLPKPQVGQRREDTECTLLTGGTGMVGRYILAELLDRRRPVLCLVRAASEHQGRQRLAHALTQCGRYRPEWWQQLVVSTASLAKPLDLNRSVKDVIHAAAKVDLKAPYAAHRTANVLGTFNVLSYAATVGARVLFISTTDVYKDKAQADACAVDPVEEVLKDARHGYAASKAVGEALVAQALRQGHTASEMWGYPSGKRKASLRVHLDGDSAMLAADGNAREVLVAPPQDTGDQEPSRDKAQCRFCLETGGDDLIAPCMCKGHSKWVHRRCLDKWRSEGRGARSFTHCPTCHFAYLMELKRAPTETEQHIRERRRAILRRAVGQFFLGAVLVQVLLCLVAFLIRLCDPSSELVRLMPFFTPLLPDEDARSYLDTFRFHKSTYYFASLVLSLATVGVVTVLPFHIRGL</sequence>
<dbReference type="PROSITE" id="PS00524">
    <property type="entry name" value="SMB_1"/>
    <property type="match status" value="1"/>
</dbReference>
<evidence type="ECO:0000256" key="1">
    <source>
        <dbReference type="ARBA" id="ARBA00022450"/>
    </source>
</evidence>
<feature type="transmembrane region" description="Helical" evidence="11">
    <location>
        <begin position="121"/>
        <end position="140"/>
    </location>
</feature>
<dbReference type="EMBL" id="CAJNJA010012476">
    <property type="protein sequence ID" value="CAE7297612.1"/>
    <property type="molecule type" value="Genomic_DNA"/>
</dbReference>
<evidence type="ECO:0000256" key="10">
    <source>
        <dbReference type="SAM" id="MobiDB-lite"/>
    </source>
</evidence>
<dbReference type="InterPro" id="IPR001212">
    <property type="entry name" value="Somatomedin_B_dom"/>
</dbReference>
<dbReference type="GO" id="GO:0008270">
    <property type="term" value="F:zinc ion binding"/>
    <property type="evidence" value="ECO:0007669"/>
    <property type="project" value="UniProtKB-KW"/>
</dbReference>
<feature type="transmembrane region" description="Helical" evidence="11">
    <location>
        <begin position="2098"/>
        <end position="2120"/>
    </location>
</feature>
<protein>
    <submittedName>
        <fullName evidence="15">Car protein</fullName>
    </submittedName>
</protein>
<dbReference type="PROSITE" id="PS50958">
    <property type="entry name" value="SMB_2"/>
    <property type="match status" value="1"/>
</dbReference>
<evidence type="ECO:0000313" key="15">
    <source>
        <dbReference type="EMBL" id="CAE7297612.1"/>
    </source>
</evidence>
<dbReference type="PROSITE" id="PS51292">
    <property type="entry name" value="ZF_RING_CH"/>
    <property type="match status" value="1"/>
</dbReference>
<dbReference type="PROSITE" id="PS50089">
    <property type="entry name" value="ZF_RING_2"/>
    <property type="match status" value="1"/>
</dbReference>
<keyword evidence="7" id="KW-0067">ATP-binding</keyword>
<evidence type="ECO:0000256" key="11">
    <source>
        <dbReference type="SAM" id="Phobius"/>
    </source>
</evidence>
<evidence type="ECO:0000256" key="6">
    <source>
        <dbReference type="ARBA" id="ARBA00022833"/>
    </source>
</evidence>
<dbReference type="SUPFAM" id="SSF56801">
    <property type="entry name" value="Acetyl-CoA synthetase-like"/>
    <property type="match status" value="1"/>
</dbReference>
<dbReference type="Gene3D" id="3.40.50.720">
    <property type="entry name" value="NAD(P)-binding Rossmann-like Domain"/>
    <property type="match status" value="1"/>
</dbReference>
<feature type="transmembrane region" description="Helical" evidence="11">
    <location>
        <begin position="2037"/>
        <end position="2059"/>
    </location>
</feature>
<dbReference type="Proteomes" id="UP000601435">
    <property type="component" value="Unassembled WGS sequence"/>
</dbReference>
<feature type="domain" description="RING-CH-type" evidence="14">
    <location>
        <begin position="1951"/>
        <end position="2014"/>
    </location>
</feature>
<keyword evidence="2" id="KW-0597">Phosphoprotein</keyword>
<dbReference type="GO" id="GO:0016020">
    <property type="term" value="C:membrane"/>
    <property type="evidence" value="ECO:0007669"/>
    <property type="project" value="TreeGrafter"/>
</dbReference>
<dbReference type="PANTHER" id="PTHR43272">
    <property type="entry name" value="LONG-CHAIN-FATTY-ACID--COA LIGASE"/>
    <property type="match status" value="1"/>
</dbReference>
<feature type="transmembrane region" description="Helical" evidence="11">
    <location>
        <begin position="390"/>
        <end position="411"/>
    </location>
</feature>
<keyword evidence="4" id="KW-0547">Nucleotide-binding</keyword>
<dbReference type="Pfam" id="PF12906">
    <property type="entry name" value="RINGv"/>
    <property type="match status" value="1"/>
</dbReference>
<gene>
    <name evidence="15" type="primary">car</name>
    <name evidence="15" type="ORF">SNEC2469_LOCUS7320</name>
</gene>
<evidence type="ECO:0000256" key="5">
    <source>
        <dbReference type="ARBA" id="ARBA00022771"/>
    </source>
</evidence>
<keyword evidence="1" id="KW-0596">Phosphopantetheine</keyword>
<organism evidence="15 16">
    <name type="scientific">Symbiodinium necroappetens</name>
    <dbReference type="NCBI Taxonomy" id="1628268"/>
    <lineage>
        <taxon>Eukaryota</taxon>
        <taxon>Sar</taxon>
        <taxon>Alveolata</taxon>
        <taxon>Dinophyceae</taxon>
        <taxon>Suessiales</taxon>
        <taxon>Symbiodiniaceae</taxon>
        <taxon>Symbiodinium</taxon>
    </lineage>
</organism>
<proteinExistence type="predicted"/>
<evidence type="ECO:0000256" key="3">
    <source>
        <dbReference type="ARBA" id="ARBA00022723"/>
    </source>
</evidence>
<dbReference type="InterPro" id="IPR013083">
    <property type="entry name" value="Znf_RING/FYVE/PHD"/>
</dbReference>
<keyword evidence="11" id="KW-1133">Transmembrane helix</keyword>
<evidence type="ECO:0000259" key="12">
    <source>
        <dbReference type="PROSITE" id="PS50089"/>
    </source>
</evidence>
<dbReference type="SUPFAM" id="SSF51735">
    <property type="entry name" value="NAD(P)-binding Rossmann-fold domains"/>
    <property type="match status" value="1"/>
</dbReference>
<keyword evidence="16" id="KW-1185">Reference proteome</keyword>
<feature type="compositionally biased region" description="Basic residues" evidence="10">
    <location>
        <begin position="1035"/>
        <end position="1046"/>
    </location>
</feature>
<evidence type="ECO:0000313" key="16">
    <source>
        <dbReference type="Proteomes" id="UP000601435"/>
    </source>
</evidence>
<dbReference type="InterPro" id="IPR036291">
    <property type="entry name" value="NAD(P)-bd_dom_sf"/>
</dbReference>
<dbReference type="Pfam" id="PF07993">
    <property type="entry name" value="NAD_binding_4"/>
    <property type="match status" value="1"/>
</dbReference>
<feature type="transmembrane region" description="Helical" evidence="11">
    <location>
        <begin position="561"/>
        <end position="581"/>
    </location>
</feature>
<dbReference type="InterPro" id="IPR000873">
    <property type="entry name" value="AMP-dep_synth/lig_dom"/>
</dbReference>
<dbReference type="InterPro" id="IPR001841">
    <property type="entry name" value="Znf_RING"/>
</dbReference>
<dbReference type="Gene3D" id="3.30.40.10">
    <property type="entry name" value="Zinc/RING finger domain, C3HC4 (zinc finger)"/>
    <property type="match status" value="1"/>
</dbReference>
<dbReference type="InterPro" id="IPR042099">
    <property type="entry name" value="ANL_N_sf"/>
</dbReference>
<dbReference type="SUPFAM" id="SSF57850">
    <property type="entry name" value="RING/U-box"/>
    <property type="match status" value="1"/>
</dbReference>
<feature type="transmembrane region" description="Helical" evidence="11">
    <location>
        <begin position="493"/>
        <end position="512"/>
    </location>
</feature>
<feature type="transmembrane region" description="Helical" evidence="11">
    <location>
        <begin position="152"/>
        <end position="176"/>
    </location>
</feature>
<keyword evidence="3" id="KW-0479">Metal-binding</keyword>
<evidence type="ECO:0000259" key="14">
    <source>
        <dbReference type="PROSITE" id="PS51292"/>
    </source>
</evidence>
<feature type="transmembrane region" description="Helical" evidence="11">
    <location>
        <begin position="196"/>
        <end position="216"/>
    </location>
</feature>
<dbReference type="Gene3D" id="3.40.50.12780">
    <property type="entry name" value="N-terminal domain of ligase-like"/>
    <property type="match status" value="1"/>
</dbReference>
<dbReference type="SMART" id="SM00744">
    <property type="entry name" value="RINGv"/>
    <property type="match status" value="1"/>
</dbReference>
<dbReference type="CDD" id="cd16495">
    <property type="entry name" value="RING_CH-C4HC3_MARCH"/>
    <property type="match status" value="1"/>
</dbReference>
<evidence type="ECO:0000256" key="8">
    <source>
        <dbReference type="ARBA" id="ARBA00023157"/>
    </source>
</evidence>
<evidence type="ECO:0000256" key="4">
    <source>
        <dbReference type="ARBA" id="ARBA00022741"/>
    </source>
</evidence>
<accession>A0A812NHD3</accession>
<dbReference type="InterPro" id="IPR020845">
    <property type="entry name" value="AMP-binding_CS"/>
</dbReference>
<feature type="domain" description="SMB" evidence="13">
    <location>
        <begin position="51"/>
        <end position="94"/>
    </location>
</feature>
<evidence type="ECO:0000256" key="2">
    <source>
        <dbReference type="ARBA" id="ARBA00022553"/>
    </source>
</evidence>
<dbReference type="InterPro" id="IPR011016">
    <property type="entry name" value="Znf_RING-CH"/>
</dbReference>
<dbReference type="PANTHER" id="PTHR43272:SF33">
    <property type="entry name" value="AMP-BINDING DOMAIN-CONTAINING PROTEIN-RELATED"/>
    <property type="match status" value="1"/>
</dbReference>
<keyword evidence="8" id="KW-1015">Disulfide bond</keyword>
<feature type="domain" description="RING-type" evidence="12">
    <location>
        <begin position="1959"/>
        <end position="2008"/>
    </location>
</feature>
<feature type="region of interest" description="Disordered" evidence="10">
    <location>
        <begin position="1028"/>
        <end position="1076"/>
    </location>
</feature>
<keyword evidence="11" id="KW-0812">Transmembrane</keyword>
<dbReference type="PROSITE" id="PS00455">
    <property type="entry name" value="AMP_BINDING"/>
    <property type="match status" value="1"/>
</dbReference>
<dbReference type="OrthoDB" id="408308at2759"/>
<evidence type="ECO:0000256" key="9">
    <source>
        <dbReference type="PROSITE-ProRule" id="PRU00175"/>
    </source>
</evidence>
<dbReference type="GO" id="GO:0005524">
    <property type="term" value="F:ATP binding"/>
    <property type="evidence" value="ECO:0007669"/>
    <property type="project" value="UniProtKB-KW"/>
</dbReference>
<reference evidence="15" key="1">
    <citation type="submission" date="2021-02" db="EMBL/GenBank/DDBJ databases">
        <authorList>
            <person name="Dougan E. K."/>
            <person name="Rhodes N."/>
            <person name="Thang M."/>
            <person name="Chan C."/>
        </authorList>
    </citation>
    <scope>NUCLEOTIDE SEQUENCE</scope>
</reference>
<keyword evidence="5 9" id="KW-0863">Zinc-finger</keyword>
<dbReference type="InterPro" id="IPR013120">
    <property type="entry name" value="FAR_NAD-bd"/>
</dbReference>
<comment type="caution">
    <text evidence="15">The sequence shown here is derived from an EMBL/GenBank/DDBJ whole genome shotgun (WGS) entry which is preliminary data.</text>
</comment>
<evidence type="ECO:0000259" key="13">
    <source>
        <dbReference type="PROSITE" id="PS50958"/>
    </source>
</evidence>
<dbReference type="Pfam" id="PF00501">
    <property type="entry name" value="AMP-binding"/>
    <property type="match status" value="1"/>
</dbReference>
<feature type="transmembrane region" description="Helical" evidence="11">
    <location>
        <begin position="431"/>
        <end position="454"/>
    </location>
</feature>
<keyword evidence="11" id="KW-0472">Membrane</keyword>
<dbReference type="GO" id="GO:0004467">
    <property type="term" value="F:long-chain fatty acid-CoA ligase activity"/>
    <property type="evidence" value="ECO:0007669"/>
    <property type="project" value="TreeGrafter"/>
</dbReference>
<evidence type="ECO:0000256" key="7">
    <source>
        <dbReference type="ARBA" id="ARBA00022840"/>
    </source>
</evidence>